<dbReference type="AlphaFoldDB" id="A0A0K9P367"/>
<protein>
    <submittedName>
        <fullName evidence="1">Uncharacterized protein</fullName>
    </submittedName>
</protein>
<evidence type="ECO:0000313" key="1">
    <source>
        <dbReference type="EMBL" id="KMZ63428.1"/>
    </source>
</evidence>
<comment type="caution">
    <text evidence="1">The sequence shown here is derived from an EMBL/GenBank/DDBJ whole genome shotgun (WGS) entry which is preliminary data.</text>
</comment>
<evidence type="ECO:0000313" key="2">
    <source>
        <dbReference type="Proteomes" id="UP000036987"/>
    </source>
</evidence>
<sequence length="70" mass="7644">MSSMSAPTPPMESFFSPLSLLPNAPSSMSVPSMMNASLSVGRLYRSSTFMKCDSACCMQCMWWLVRPPSA</sequence>
<dbReference type="EMBL" id="LFYR01001237">
    <property type="protein sequence ID" value="KMZ63428.1"/>
    <property type="molecule type" value="Genomic_DNA"/>
</dbReference>
<proteinExistence type="predicted"/>
<organism evidence="1 2">
    <name type="scientific">Zostera marina</name>
    <name type="common">Eelgrass</name>
    <dbReference type="NCBI Taxonomy" id="29655"/>
    <lineage>
        <taxon>Eukaryota</taxon>
        <taxon>Viridiplantae</taxon>
        <taxon>Streptophyta</taxon>
        <taxon>Embryophyta</taxon>
        <taxon>Tracheophyta</taxon>
        <taxon>Spermatophyta</taxon>
        <taxon>Magnoliopsida</taxon>
        <taxon>Liliopsida</taxon>
        <taxon>Zosteraceae</taxon>
        <taxon>Zostera</taxon>
    </lineage>
</organism>
<accession>A0A0K9P367</accession>
<dbReference type="Proteomes" id="UP000036987">
    <property type="component" value="Unassembled WGS sequence"/>
</dbReference>
<name>A0A0K9P367_ZOSMR</name>
<gene>
    <name evidence="1" type="ORF">ZOSMA_40G00590</name>
</gene>
<keyword evidence="2" id="KW-1185">Reference proteome</keyword>
<reference evidence="2" key="1">
    <citation type="journal article" date="2016" name="Nature">
        <title>The genome of the seagrass Zostera marina reveals angiosperm adaptation to the sea.</title>
        <authorList>
            <person name="Olsen J.L."/>
            <person name="Rouze P."/>
            <person name="Verhelst B."/>
            <person name="Lin Y.-C."/>
            <person name="Bayer T."/>
            <person name="Collen J."/>
            <person name="Dattolo E."/>
            <person name="De Paoli E."/>
            <person name="Dittami S."/>
            <person name="Maumus F."/>
            <person name="Michel G."/>
            <person name="Kersting A."/>
            <person name="Lauritano C."/>
            <person name="Lohaus R."/>
            <person name="Toepel M."/>
            <person name="Tonon T."/>
            <person name="Vanneste K."/>
            <person name="Amirebrahimi M."/>
            <person name="Brakel J."/>
            <person name="Bostroem C."/>
            <person name="Chovatia M."/>
            <person name="Grimwood J."/>
            <person name="Jenkins J.W."/>
            <person name="Jueterbock A."/>
            <person name="Mraz A."/>
            <person name="Stam W.T."/>
            <person name="Tice H."/>
            <person name="Bornberg-Bauer E."/>
            <person name="Green P.J."/>
            <person name="Pearson G.A."/>
            <person name="Procaccini G."/>
            <person name="Duarte C.M."/>
            <person name="Schmutz J."/>
            <person name="Reusch T.B.H."/>
            <person name="Van de Peer Y."/>
        </authorList>
    </citation>
    <scope>NUCLEOTIDE SEQUENCE [LARGE SCALE GENOMIC DNA]</scope>
    <source>
        <strain evidence="2">cv. Finnish</strain>
    </source>
</reference>